<dbReference type="eggNOG" id="COG2801">
    <property type="taxonomic scope" value="Bacteria"/>
</dbReference>
<protein>
    <submittedName>
        <fullName evidence="1">Predicted protein</fullName>
    </submittedName>
</protein>
<dbReference type="AlphaFoldDB" id="D5ZNZ1"/>
<name>D5ZNZ1_STRV1</name>
<evidence type="ECO:0000313" key="1">
    <source>
        <dbReference type="EMBL" id="EFE72272.2"/>
    </source>
</evidence>
<dbReference type="Proteomes" id="UP000003824">
    <property type="component" value="Unassembled WGS sequence"/>
</dbReference>
<dbReference type="RefSeq" id="WP_004993741.1">
    <property type="nucleotide sequence ID" value="NZ_DS999641.1"/>
</dbReference>
<organism evidence="1 2">
    <name type="scientific">Streptomyces viridosporus (strain ATCC 14672 / DSM 40746 / JCM 4963 / KCTC 9882 / NRRL B-12104 / FH 1290)</name>
    <name type="common">Streptomyces ghanaensis</name>
    <dbReference type="NCBI Taxonomy" id="566461"/>
    <lineage>
        <taxon>Bacteria</taxon>
        <taxon>Bacillati</taxon>
        <taxon>Actinomycetota</taxon>
        <taxon>Actinomycetes</taxon>
        <taxon>Kitasatosporales</taxon>
        <taxon>Streptomycetaceae</taxon>
        <taxon>Streptomyces</taxon>
    </lineage>
</organism>
<reference evidence="2" key="1">
    <citation type="submission" date="2008-12" db="EMBL/GenBank/DDBJ databases">
        <title>Annotation of Streptomyces ghanaensis ATCC 14672.</title>
        <authorList>
            <consortium name="The Broad Institute Genome Sequencing Platform"/>
            <consortium name="Broad Institute Microbial Sequencing Center"/>
            <person name="Fischbach M."/>
            <person name="Ward D."/>
            <person name="Young S."/>
            <person name="Kodira C.D."/>
            <person name="Zeng Q."/>
            <person name="Koehrsen M."/>
            <person name="Godfrey P."/>
            <person name="Alvarado L."/>
            <person name="Berlin A.M."/>
            <person name="Borenstein D."/>
            <person name="Chen Z."/>
            <person name="Engels R."/>
            <person name="Freedman E."/>
            <person name="Gellesch M."/>
            <person name="Goldberg J."/>
            <person name="Griggs A."/>
            <person name="Gujja S."/>
            <person name="Heiman D.I."/>
            <person name="Hepburn T.A."/>
            <person name="Howarth C."/>
            <person name="Jen D."/>
            <person name="Larson L."/>
            <person name="Lewis B."/>
            <person name="Mehta T."/>
            <person name="Park D."/>
            <person name="Pearson M."/>
            <person name="Roberts A."/>
            <person name="Saif S."/>
            <person name="Shea T.D."/>
            <person name="Shenoy N."/>
            <person name="Sisk P."/>
            <person name="Stolte C."/>
            <person name="Sykes S.N."/>
            <person name="Walk T."/>
            <person name="White J."/>
            <person name="Yandava C."/>
            <person name="Straight P."/>
            <person name="Clardy J."/>
            <person name="Hung D."/>
            <person name="Kolter R."/>
            <person name="Mekalanos J."/>
            <person name="Walker S."/>
            <person name="Walsh C.T."/>
            <person name="Wieland B.L.C."/>
            <person name="Ilzarbe M."/>
            <person name="Galagan J."/>
            <person name="Nusbaum C."/>
            <person name="Birren B."/>
        </authorList>
    </citation>
    <scope>NUCLEOTIDE SEQUENCE [LARGE SCALE GENOMIC DNA]</scope>
    <source>
        <strain evidence="2">ATCC 14672 / DSM 40746 / JCM 4963 / KCTC 9882 / NRRL B-12104 / FH 1290</strain>
    </source>
</reference>
<dbReference type="EMBL" id="DS999641">
    <property type="protein sequence ID" value="EFE72272.2"/>
    <property type="molecule type" value="Genomic_DNA"/>
</dbReference>
<proteinExistence type="predicted"/>
<accession>D5ZNZ1</accession>
<gene>
    <name evidence="1" type="ORF">SSFG_07507</name>
</gene>
<sequence>MLAALRIALTRDAPLFGPVGGLPGLLRVDRGKEFLCETVTTAMGAFAVPVVDLPAHTPHLEGSIEALNDAVEEMFLVTLPRYTRRQRLAGGKLADPDAPPLPFD</sequence>
<evidence type="ECO:0000313" key="2">
    <source>
        <dbReference type="Proteomes" id="UP000003824"/>
    </source>
</evidence>